<evidence type="ECO:0000313" key="1">
    <source>
        <dbReference type="EMBL" id="TDY40548.1"/>
    </source>
</evidence>
<reference evidence="1 2" key="1">
    <citation type="submission" date="2019-03" db="EMBL/GenBank/DDBJ databases">
        <title>Genomic Encyclopedia of Type Strains, Phase III (KMG-III): the genomes of soil and plant-associated and newly described type strains.</title>
        <authorList>
            <person name="Whitman W."/>
        </authorList>
    </citation>
    <scope>NUCLEOTIDE SEQUENCE [LARGE SCALE GENOMIC DNA]</scope>
    <source>
        <strain evidence="1 2">LMG 29544</strain>
    </source>
</reference>
<dbReference type="RefSeq" id="WP_134196123.1">
    <property type="nucleotide sequence ID" value="NZ_JBHLUW010000036.1"/>
</dbReference>
<protein>
    <submittedName>
        <fullName evidence="1">Uncharacterized protein</fullName>
    </submittedName>
</protein>
<keyword evidence="2" id="KW-1185">Reference proteome</keyword>
<comment type="caution">
    <text evidence="1">The sequence shown here is derived from an EMBL/GenBank/DDBJ whole genome shotgun (WGS) entry which is preliminary data.</text>
</comment>
<dbReference type="EMBL" id="SORE01000024">
    <property type="protein sequence ID" value="TDY40548.1"/>
    <property type="molecule type" value="Genomic_DNA"/>
</dbReference>
<proteinExistence type="predicted"/>
<name>A0A4R8LE34_9BURK</name>
<sequence>MNWSRAASTICSTAQFLGGLSSGPLGMSVTAAALLLSQVLGVSDYQATDTPAINDHDAPENDPQVDHVNSVELEQLIAMEESRLAHASDMAPVDGSAIAAVELHE</sequence>
<evidence type="ECO:0000313" key="2">
    <source>
        <dbReference type="Proteomes" id="UP000295509"/>
    </source>
</evidence>
<accession>A0A4R8LE34</accession>
<dbReference type="Proteomes" id="UP000295509">
    <property type="component" value="Unassembled WGS sequence"/>
</dbReference>
<dbReference type="AlphaFoldDB" id="A0A4R8LE34"/>
<organism evidence="1 2">
    <name type="scientific">Paraburkholderia rhizosphaerae</name>
    <dbReference type="NCBI Taxonomy" id="480658"/>
    <lineage>
        <taxon>Bacteria</taxon>
        <taxon>Pseudomonadati</taxon>
        <taxon>Pseudomonadota</taxon>
        <taxon>Betaproteobacteria</taxon>
        <taxon>Burkholderiales</taxon>
        <taxon>Burkholderiaceae</taxon>
        <taxon>Paraburkholderia</taxon>
    </lineage>
</organism>
<gene>
    <name evidence="1" type="ORF">BX592_12461</name>
</gene>